<dbReference type="PROSITE" id="PS50245">
    <property type="entry name" value="CAP_GLY_2"/>
    <property type="match status" value="1"/>
</dbReference>
<keyword evidence="1" id="KW-0175">Coiled coil</keyword>
<dbReference type="STRING" id="299467.A0A443RXQ2"/>
<keyword evidence="5" id="KW-1185">Reference proteome</keyword>
<gene>
    <name evidence="4" type="ORF">B4U80_02780</name>
</gene>
<evidence type="ECO:0000256" key="2">
    <source>
        <dbReference type="SAM" id="MobiDB-lite"/>
    </source>
</evidence>
<dbReference type="EMBL" id="NCKV01022499">
    <property type="protein sequence ID" value="RWS19819.1"/>
    <property type="molecule type" value="Genomic_DNA"/>
</dbReference>
<feature type="compositionally biased region" description="Low complexity" evidence="2">
    <location>
        <begin position="70"/>
        <end position="99"/>
    </location>
</feature>
<feature type="non-terminal residue" evidence="4">
    <location>
        <position position="1"/>
    </location>
</feature>
<dbReference type="Pfam" id="PF01302">
    <property type="entry name" value="CAP_GLY"/>
    <property type="match status" value="1"/>
</dbReference>
<comment type="caution">
    <text evidence="4">The sequence shown here is derived from an EMBL/GenBank/DDBJ whole genome shotgun (WGS) entry which is preliminary data.</text>
</comment>
<feature type="coiled-coil region" evidence="1">
    <location>
        <begin position="137"/>
        <end position="376"/>
    </location>
</feature>
<accession>A0A443RXQ2</accession>
<sequence>GTVAFIGTTLFASGKWIGIALDEPKGKNNGSVQGTQYFSCEENHGLFVRQTQIRALEDETPPKAVSGIKPPSASSSFGSTSSLSKATSPTTPTSTTNLKPPSPPNTGSTVTLDTSPPALQQQEQIISSLPRQPKEDVDALKTELKDLQEKFDTLRLKRAEDKAKLKDFEKAKIQLQQLQEFKQAITQAKKEVKEAVEEKLKHADDRRDLVETAEIATLDNEMAEEKYEQLVREFEATKEKLEEVTLDLELLRNEIEDKGNDGTVNSYHVKQMEQQNERLKEAILKLRDLSASDKIEIQKLNKELEKYKNDCHDMLKSKEKHTIEIKELEDQIAELKEQIDFALGAQEMVEILIDKNLELEDRNSKLQEEIYDLESLHE</sequence>
<protein>
    <recommendedName>
        <fullName evidence="3">CAP-Gly domain-containing protein</fullName>
    </recommendedName>
</protein>
<dbReference type="AlphaFoldDB" id="A0A443RXQ2"/>
<organism evidence="4 5">
    <name type="scientific">Leptotrombidium deliense</name>
    <dbReference type="NCBI Taxonomy" id="299467"/>
    <lineage>
        <taxon>Eukaryota</taxon>
        <taxon>Metazoa</taxon>
        <taxon>Ecdysozoa</taxon>
        <taxon>Arthropoda</taxon>
        <taxon>Chelicerata</taxon>
        <taxon>Arachnida</taxon>
        <taxon>Acari</taxon>
        <taxon>Acariformes</taxon>
        <taxon>Trombidiformes</taxon>
        <taxon>Prostigmata</taxon>
        <taxon>Anystina</taxon>
        <taxon>Parasitengona</taxon>
        <taxon>Trombiculoidea</taxon>
        <taxon>Trombiculidae</taxon>
        <taxon>Leptotrombidium</taxon>
    </lineage>
</organism>
<dbReference type="SUPFAM" id="SSF74924">
    <property type="entry name" value="Cap-Gly domain"/>
    <property type="match status" value="1"/>
</dbReference>
<dbReference type="InterPro" id="IPR036859">
    <property type="entry name" value="CAP-Gly_dom_sf"/>
</dbReference>
<feature type="domain" description="CAP-Gly" evidence="3">
    <location>
        <begin position="7"/>
        <end position="49"/>
    </location>
</feature>
<evidence type="ECO:0000259" key="3">
    <source>
        <dbReference type="PROSITE" id="PS50245"/>
    </source>
</evidence>
<evidence type="ECO:0000256" key="1">
    <source>
        <dbReference type="SAM" id="Coils"/>
    </source>
</evidence>
<dbReference type="PROSITE" id="PS00845">
    <property type="entry name" value="CAP_GLY_1"/>
    <property type="match status" value="1"/>
</dbReference>
<evidence type="ECO:0000313" key="5">
    <source>
        <dbReference type="Proteomes" id="UP000288716"/>
    </source>
</evidence>
<feature type="non-terminal residue" evidence="4">
    <location>
        <position position="378"/>
    </location>
</feature>
<dbReference type="Gene3D" id="2.30.30.190">
    <property type="entry name" value="CAP Gly-rich-like domain"/>
    <property type="match status" value="1"/>
</dbReference>
<name>A0A443RXQ2_9ACAR</name>
<dbReference type="PANTHER" id="PTHR18916">
    <property type="entry name" value="DYNACTIN 1-RELATED MICROTUBULE-BINDING"/>
    <property type="match status" value="1"/>
</dbReference>
<dbReference type="OrthoDB" id="2130750at2759"/>
<feature type="region of interest" description="Disordered" evidence="2">
    <location>
        <begin position="60"/>
        <end position="114"/>
    </location>
</feature>
<dbReference type="Proteomes" id="UP000288716">
    <property type="component" value="Unassembled WGS sequence"/>
</dbReference>
<evidence type="ECO:0000313" key="4">
    <source>
        <dbReference type="EMBL" id="RWS19819.1"/>
    </source>
</evidence>
<proteinExistence type="predicted"/>
<dbReference type="SMART" id="SM01052">
    <property type="entry name" value="CAP_GLY"/>
    <property type="match status" value="1"/>
</dbReference>
<dbReference type="InterPro" id="IPR000938">
    <property type="entry name" value="CAP-Gly_domain"/>
</dbReference>
<reference evidence="4 5" key="1">
    <citation type="journal article" date="2018" name="Gigascience">
        <title>Genomes of trombidid mites reveal novel predicted allergens and laterally-transferred genes associated with secondary metabolism.</title>
        <authorList>
            <person name="Dong X."/>
            <person name="Chaisiri K."/>
            <person name="Xia D."/>
            <person name="Armstrong S.D."/>
            <person name="Fang Y."/>
            <person name="Donnelly M.J."/>
            <person name="Kadowaki T."/>
            <person name="McGarry J.W."/>
            <person name="Darby A.C."/>
            <person name="Makepeace B.L."/>
        </authorList>
    </citation>
    <scope>NUCLEOTIDE SEQUENCE [LARGE SCALE GENOMIC DNA]</scope>
    <source>
        <strain evidence="4">UoL-UT</strain>
    </source>
</reference>
<dbReference type="VEuPathDB" id="VectorBase:LDEU012221"/>